<feature type="compositionally biased region" description="Low complexity" evidence="6">
    <location>
        <begin position="299"/>
        <end position="318"/>
    </location>
</feature>
<dbReference type="Pfam" id="PF00160">
    <property type="entry name" value="Pro_isomerase"/>
    <property type="match status" value="1"/>
</dbReference>
<feature type="compositionally biased region" description="Low complexity" evidence="6">
    <location>
        <begin position="513"/>
        <end position="523"/>
    </location>
</feature>
<proteinExistence type="inferred from homology"/>
<evidence type="ECO:0000313" key="8">
    <source>
        <dbReference type="EMBL" id="KAJ4828600.1"/>
    </source>
</evidence>
<dbReference type="GO" id="GO:0016018">
    <property type="term" value="F:cyclosporin A binding"/>
    <property type="evidence" value="ECO:0007669"/>
    <property type="project" value="TreeGrafter"/>
</dbReference>
<evidence type="ECO:0000256" key="2">
    <source>
        <dbReference type="ARBA" id="ARBA00007365"/>
    </source>
</evidence>
<feature type="compositionally biased region" description="Basic and acidic residues" evidence="6">
    <location>
        <begin position="471"/>
        <end position="480"/>
    </location>
</feature>
<reference evidence="8" key="1">
    <citation type="submission" date="2022-02" db="EMBL/GenBank/DDBJ databases">
        <authorList>
            <person name="Henning P.M."/>
            <person name="McCubbin A.G."/>
            <person name="Shore J.S."/>
        </authorList>
    </citation>
    <scope>NUCLEOTIDE SEQUENCE</scope>
    <source>
        <strain evidence="8">F60SS</strain>
        <tissue evidence="8">Leaves</tissue>
    </source>
</reference>
<feature type="compositionally biased region" description="Low complexity" evidence="6">
    <location>
        <begin position="531"/>
        <end position="541"/>
    </location>
</feature>
<feature type="compositionally biased region" description="Basic residues" evidence="6">
    <location>
        <begin position="326"/>
        <end position="335"/>
    </location>
</feature>
<feature type="compositionally biased region" description="Basic residues" evidence="6">
    <location>
        <begin position="259"/>
        <end position="298"/>
    </location>
</feature>
<feature type="domain" description="PPIase cyclophilin-type" evidence="7">
    <location>
        <begin position="17"/>
        <end position="168"/>
    </location>
</feature>
<feature type="compositionally biased region" description="Basic and acidic residues" evidence="6">
    <location>
        <begin position="170"/>
        <end position="184"/>
    </location>
</feature>
<name>A0A9Q0J5Q6_9ROSI</name>
<evidence type="ECO:0000256" key="3">
    <source>
        <dbReference type="ARBA" id="ARBA00013194"/>
    </source>
</evidence>
<dbReference type="PANTHER" id="PTHR11071">
    <property type="entry name" value="PEPTIDYL-PROLYL CIS-TRANS ISOMERASE"/>
    <property type="match status" value="1"/>
</dbReference>
<feature type="compositionally biased region" description="Low complexity" evidence="6">
    <location>
        <begin position="218"/>
        <end position="255"/>
    </location>
</feature>
<evidence type="ECO:0000256" key="6">
    <source>
        <dbReference type="SAM" id="MobiDB-lite"/>
    </source>
</evidence>
<feature type="compositionally biased region" description="Basic residues" evidence="6">
    <location>
        <begin position="621"/>
        <end position="631"/>
    </location>
</feature>
<evidence type="ECO:0000256" key="5">
    <source>
        <dbReference type="ARBA" id="ARBA00023235"/>
    </source>
</evidence>
<comment type="caution">
    <text evidence="8">The sequence shown here is derived from an EMBL/GenBank/DDBJ whole genome shotgun (WGS) entry which is preliminary data.</text>
</comment>
<evidence type="ECO:0000313" key="9">
    <source>
        <dbReference type="Proteomes" id="UP001141552"/>
    </source>
</evidence>
<dbReference type="EMBL" id="JAKUCV010006130">
    <property type="protein sequence ID" value="KAJ4828600.1"/>
    <property type="molecule type" value="Genomic_DNA"/>
</dbReference>
<dbReference type="Proteomes" id="UP001141552">
    <property type="component" value="Unassembled WGS sequence"/>
</dbReference>
<gene>
    <name evidence="8" type="ORF">Tsubulata_004956</name>
</gene>
<comment type="similarity">
    <text evidence="2">Belongs to the cyclophilin-type PPIase family.</text>
</comment>
<keyword evidence="9" id="KW-1185">Reference proteome</keyword>
<protein>
    <recommendedName>
        <fullName evidence="3">peptidylprolyl isomerase</fullName>
        <ecNumber evidence="3">5.2.1.8</ecNumber>
    </recommendedName>
</protein>
<evidence type="ECO:0000259" key="7">
    <source>
        <dbReference type="PROSITE" id="PS50072"/>
    </source>
</evidence>
<feature type="compositionally biased region" description="Basic and acidic residues" evidence="6">
    <location>
        <begin position="336"/>
        <end position="378"/>
    </location>
</feature>
<dbReference type="PROSITE" id="PS00170">
    <property type="entry name" value="CSA_PPIASE_1"/>
    <property type="match status" value="1"/>
</dbReference>
<reference evidence="8" key="2">
    <citation type="journal article" date="2023" name="Plants (Basel)">
        <title>Annotation of the Turnera subulata (Passifloraceae) Draft Genome Reveals the S-Locus Evolved after the Divergence of Turneroideae from Passifloroideae in a Stepwise Manner.</title>
        <authorList>
            <person name="Henning P.M."/>
            <person name="Roalson E.H."/>
            <person name="Mir W."/>
            <person name="McCubbin A.G."/>
            <person name="Shore J.S."/>
        </authorList>
    </citation>
    <scope>NUCLEOTIDE SEQUENCE</scope>
    <source>
        <strain evidence="8">F60SS</strain>
    </source>
</reference>
<feature type="compositionally biased region" description="Basic residues" evidence="6">
    <location>
        <begin position="434"/>
        <end position="444"/>
    </location>
</feature>
<dbReference type="SUPFAM" id="SSF50891">
    <property type="entry name" value="Cyclophilin-like"/>
    <property type="match status" value="1"/>
</dbReference>
<dbReference type="FunFam" id="2.40.100.10:FF:000022">
    <property type="entry name" value="Peptidyl-prolyl cis-trans isomerase CYP95"/>
    <property type="match status" value="1"/>
</dbReference>
<dbReference type="Gene3D" id="2.40.100.10">
    <property type="entry name" value="Cyclophilin-like"/>
    <property type="match status" value="1"/>
</dbReference>
<accession>A0A9Q0J5Q6</accession>
<feature type="compositionally biased region" description="Basic residues" evidence="6">
    <location>
        <begin position="542"/>
        <end position="565"/>
    </location>
</feature>
<feature type="compositionally biased region" description="Basic residues" evidence="6">
    <location>
        <begin position="199"/>
        <end position="217"/>
    </location>
</feature>
<comment type="catalytic activity">
    <reaction evidence="1">
        <text>[protein]-peptidylproline (omega=180) = [protein]-peptidylproline (omega=0)</text>
        <dbReference type="Rhea" id="RHEA:16237"/>
        <dbReference type="Rhea" id="RHEA-COMP:10747"/>
        <dbReference type="Rhea" id="RHEA-COMP:10748"/>
        <dbReference type="ChEBI" id="CHEBI:83833"/>
        <dbReference type="ChEBI" id="CHEBI:83834"/>
        <dbReference type="EC" id="5.2.1.8"/>
    </reaction>
</comment>
<dbReference type="GO" id="GO:0005737">
    <property type="term" value="C:cytoplasm"/>
    <property type="evidence" value="ECO:0007669"/>
    <property type="project" value="TreeGrafter"/>
</dbReference>
<evidence type="ECO:0000256" key="1">
    <source>
        <dbReference type="ARBA" id="ARBA00000971"/>
    </source>
</evidence>
<feature type="compositionally biased region" description="Low complexity" evidence="6">
    <location>
        <begin position="632"/>
        <end position="641"/>
    </location>
</feature>
<feature type="compositionally biased region" description="Basic and acidic residues" evidence="6">
    <location>
        <begin position="592"/>
        <end position="620"/>
    </location>
</feature>
<organism evidence="8 9">
    <name type="scientific">Turnera subulata</name>
    <dbReference type="NCBI Taxonomy" id="218843"/>
    <lineage>
        <taxon>Eukaryota</taxon>
        <taxon>Viridiplantae</taxon>
        <taxon>Streptophyta</taxon>
        <taxon>Embryophyta</taxon>
        <taxon>Tracheophyta</taxon>
        <taxon>Spermatophyta</taxon>
        <taxon>Magnoliopsida</taxon>
        <taxon>eudicotyledons</taxon>
        <taxon>Gunneridae</taxon>
        <taxon>Pentapetalae</taxon>
        <taxon>rosids</taxon>
        <taxon>fabids</taxon>
        <taxon>Malpighiales</taxon>
        <taxon>Passifloraceae</taxon>
        <taxon>Turnera</taxon>
    </lineage>
</organism>
<dbReference type="EC" id="5.2.1.8" evidence="3"/>
<dbReference type="InterPro" id="IPR029000">
    <property type="entry name" value="Cyclophilin-like_dom_sf"/>
</dbReference>
<dbReference type="PROSITE" id="PS50072">
    <property type="entry name" value="CSA_PPIASE_2"/>
    <property type="match status" value="1"/>
</dbReference>
<feature type="region of interest" description="Disordered" evidence="6">
    <location>
        <begin position="166"/>
        <end position="679"/>
    </location>
</feature>
<dbReference type="AlphaFoldDB" id="A0A9Q0J5Q6"/>
<dbReference type="GO" id="GO:0003755">
    <property type="term" value="F:peptidyl-prolyl cis-trans isomerase activity"/>
    <property type="evidence" value="ECO:0007669"/>
    <property type="project" value="UniProtKB-KW"/>
</dbReference>
<dbReference type="InterPro" id="IPR020892">
    <property type="entry name" value="Cyclophilin-type_PPIase_CS"/>
</dbReference>
<dbReference type="GO" id="GO:0006457">
    <property type="term" value="P:protein folding"/>
    <property type="evidence" value="ECO:0007669"/>
    <property type="project" value="InterPro"/>
</dbReference>
<keyword evidence="4" id="KW-0697">Rotamase</keyword>
<keyword evidence="5" id="KW-0413">Isomerase</keyword>
<sequence>MNSKRKEMSKKKNPLVFLDVSIDGAPSERIVIELFADVVPKTAENFRALCTGEKGMGKTTGKPLCFKGSFFHRIIKGFMAQGGDFSKGNDENFILRHNEPGLLSMANGGPNTNGSQFFITFKKQPHLDGKHVVFGKVVKGMDVVKKLEQVGTGDGKPAQTVKVVDCGETSESKIQDAVGKDAGKKKVGKAPSDDSSDGKHKRSKKSVKDTRKKRKRSYSSTDSDSYDSYSDSLSSYSDTETSSYSDSSDSSSSGDGRYKKYKKRRSVKKDKRQRGRKLKDGRRLRKRGCREKRSRNKSKWSSGSSSDTMSTSSSNSSDQEADRRVSSHKRKKPTRSGKESKENLGKEAELQPEKDSKVKTTEASSSHEEGELSPKGDEPQNNGHGTNSKLETNQHSYLEELNKSRSVSPSPKKRSNGNRRSSVSPSPPEAPKSPRFRRGSRSPPRKSGELSQRSPLSGAADRVPEPSTSNQRRDLSRSRSPDGTPKRIRKGRGFTDRYSFARRYRTPSPVRSPNRPYRYGGRNNNDRNQDRYSSYRNSSKYSPRRRYRSPLRGRSPPRHGGRRSPSRSVSRSPRRGRYNYRSRSQSPLGSHSPRERRPPISEDLKSRLGPRVDDDRPPKKDRWRSRSRSRSRGSSLSRSPDAVPPKRHGQAASRSSSSSPSGQQGLVSYGEASPEHGRK</sequence>
<dbReference type="PANTHER" id="PTHR11071:SF447">
    <property type="entry name" value="PEPTIDYL-PROLYL CIS-TRANS ISOMERASE CYP63"/>
    <property type="match status" value="1"/>
</dbReference>
<dbReference type="PRINTS" id="PR00153">
    <property type="entry name" value="CSAPPISMRASE"/>
</dbReference>
<evidence type="ECO:0000256" key="4">
    <source>
        <dbReference type="ARBA" id="ARBA00023110"/>
    </source>
</evidence>
<feature type="compositionally biased region" description="Polar residues" evidence="6">
    <location>
        <begin position="379"/>
        <end position="396"/>
    </location>
</feature>
<dbReference type="InterPro" id="IPR002130">
    <property type="entry name" value="Cyclophilin-type_PPIase_dom"/>
</dbReference>